<feature type="domain" description="Polysaccharide chain length determinant N-terminal" evidence="16">
    <location>
        <begin position="21"/>
        <end position="110"/>
    </location>
</feature>
<evidence type="ECO:0000313" key="20">
    <source>
        <dbReference type="Proteomes" id="UP000054683"/>
    </source>
</evidence>
<evidence type="ECO:0000256" key="5">
    <source>
        <dbReference type="ARBA" id="ARBA00022679"/>
    </source>
</evidence>
<comment type="similarity">
    <text evidence="2">Belongs to the etk/wzc family.</text>
</comment>
<sequence>MNQASESIPMDSTNDDNFRVGDYVAFVLRNWRIIAAITCAVLVVGFAYACFAPPVYRADASIQVEADGPDNHEQVGQLQEIFDSRAKTTADTEMELMRSRLVITAAVRKLNLDIQAAPRYFPVIGAWWALHHPVDQPAAPVFGLSQYSWGGAKINVSHFDVPPALEGKEFFVVAGNNGSFELVDPDGGVLARGKVGENVSAMSASGRVELNVSQLRARPDTEFKLTRASELQAITDLQETLFITERSKQSGLVSVSLDGHDPKRLARIVNAVANEYVAQNVNRMSAEAEHSLAFLEQQLPVLRDELEASEQRYNAFRNEKGTVDLSEEGRLLLQQIVDNKSRTMLLEQRRADAAQRFQPSHEAVGTFDAQIALLTQELGVLTKRVAALPDTEQTALRLSRDVRVNTELYTNLLNSAQQLRVIKAGRIGGVRLVDSAVVPEKPVAPNRRFVMSATVLLGVVLGIAVARVRTAINQHVERSVEIERVSGIPVYAVVPHSDRQLHMQRRLRRGRDGARVLALEAPQDVAVESLRVLRTALQGQSISAGNNMVMITGTRPDAGKSFLSVNFAAVSAVAGRRVLLVDADMRCGNLHTYFGRGCETGFANALAGTDATGLVMHDVMPGVDFLSRGVPIVAPDELLLGHRAQDILAQFSREYDIVIVDTPPLLAVTDTALLCKCASTTLLVVRYGQHSAEEIAEAGKRLGHVGAALSGILVTDVPNGAFAYKSGYSKYYKWDNAHEA</sequence>
<feature type="transmembrane region" description="Helical" evidence="15">
    <location>
        <begin position="31"/>
        <end position="51"/>
    </location>
</feature>
<evidence type="ECO:0000256" key="1">
    <source>
        <dbReference type="ARBA" id="ARBA00004429"/>
    </source>
</evidence>
<dbReference type="Pfam" id="PF23607">
    <property type="entry name" value="WZC_N"/>
    <property type="match status" value="1"/>
</dbReference>
<evidence type="ECO:0000256" key="2">
    <source>
        <dbReference type="ARBA" id="ARBA00008883"/>
    </source>
</evidence>
<dbReference type="InterPro" id="IPR003856">
    <property type="entry name" value="LPS_length_determ_N"/>
</dbReference>
<dbReference type="GO" id="GO:0005886">
    <property type="term" value="C:plasma membrane"/>
    <property type="evidence" value="ECO:0007669"/>
    <property type="project" value="UniProtKB-SubCell"/>
</dbReference>
<dbReference type="SUPFAM" id="SSF57997">
    <property type="entry name" value="Tropomyosin"/>
    <property type="match status" value="1"/>
</dbReference>
<comment type="catalytic activity">
    <reaction evidence="13">
        <text>L-tyrosyl-[protein] + ATP = O-phospho-L-tyrosyl-[protein] + ADP + H(+)</text>
        <dbReference type="Rhea" id="RHEA:10596"/>
        <dbReference type="Rhea" id="RHEA-COMP:10136"/>
        <dbReference type="Rhea" id="RHEA-COMP:20101"/>
        <dbReference type="ChEBI" id="CHEBI:15378"/>
        <dbReference type="ChEBI" id="CHEBI:30616"/>
        <dbReference type="ChEBI" id="CHEBI:46858"/>
        <dbReference type="ChEBI" id="CHEBI:61978"/>
        <dbReference type="ChEBI" id="CHEBI:456216"/>
    </reaction>
</comment>
<dbReference type="InterPro" id="IPR050445">
    <property type="entry name" value="Bact_polysacc_biosynth/exp"/>
</dbReference>
<evidence type="ECO:0000256" key="13">
    <source>
        <dbReference type="ARBA" id="ARBA00053015"/>
    </source>
</evidence>
<keyword evidence="9" id="KW-0067">ATP-binding</keyword>
<evidence type="ECO:0000256" key="10">
    <source>
        <dbReference type="ARBA" id="ARBA00022989"/>
    </source>
</evidence>
<dbReference type="InterPro" id="IPR025669">
    <property type="entry name" value="AAA_dom"/>
</dbReference>
<dbReference type="SUPFAM" id="SSF52540">
    <property type="entry name" value="P-loop containing nucleoside triphosphate hydrolases"/>
    <property type="match status" value="1"/>
</dbReference>
<keyword evidence="14" id="KW-0175">Coiled coil</keyword>
<evidence type="ECO:0000256" key="15">
    <source>
        <dbReference type="SAM" id="Phobius"/>
    </source>
</evidence>
<feature type="coiled-coil region" evidence="14">
    <location>
        <begin position="278"/>
        <end position="319"/>
    </location>
</feature>
<evidence type="ECO:0000313" key="19">
    <source>
        <dbReference type="EMBL" id="SAL34122.1"/>
    </source>
</evidence>
<dbReference type="CDD" id="cd05387">
    <property type="entry name" value="BY-kinase"/>
    <property type="match status" value="1"/>
</dbReference>
<evidence type="ECO:0000256" key="8">
    <source>
        <dbReference type="ARBA" id="ARBA00022777"/>
    </source>
</evidence>
<protein>
    <submittedName>
        <fullName evidence="19">Exopolysaccharide transport protein family protein</fullName>
    </submittedName>
</protein>
<dbReference type="OrthoDB" id="9808257at2"/>
<dbReference type="InterPro" id="IPR005700">
    <property type="entry name" value="EPS_ExoP-like"/>
</dbReference>
<feature type="domain" description="Tyrosine-protein kinase G-rich" evidence="18">
    <location>
        <begin position="390"/>
        <end position="471"/>
    </location>
</feature>
<evidence type="ECO:0000256" key="12">
    <source>
        <dbReference type="ARBA" id="ARBA00023137"/>
    </source>
</evidence>
<dbReference type="Gene3D" id="3.40.50.300">
    <property type="entry name" value="P-loop containing nucleotide triphosphate hydrolases"/>
    <property type="match status" value="1"/>
</dbReference>
<evidence type="ECO:0000259" key="16">
    <source>
        <dbReference type="Pfam" id="PF02706"/>
    </source>
</evidence>
<keyword evidence="6 15" id="KW-0812">Transmembrane</keyword>
<comment type="subcellular location">
    <subcellularLocation>
        <location evidence="1">Cell inner membrane</location>
        <topology evidence="1">Multi-pass membrane protein</topology>
    </subcellularLocation>
</comment>
<organism evidence="19 20">
    <name type="scientific">Caballeronia udeis</name>
    <dbReference type="NCBI Taxonomy" id="1232866"/>
    <lineage>
        <taxon>Bacteria</taxon>
        <taxon>Pseudomonadati</taxon>
        <taxon>Pseudomonadota</taxon>
        <taxon>Betaproteobacteria</taxon>
        <taxon>Burkholderiales</taxon>
        <taxon>Burkholderiaceae</taxon>
        <taxon>Caballeronia</taxon>
    </lineage>
</organism>
<keyword evidence="10 15" id="KW-1133">Transmembrane helix</keyword>
<dbReference type="Pfam" id="PF02706">
    <property type="entry name" value="Wzz"/>
    <property type="match status" value="1"/>
</dbReference>
<proteinExistence type="inferred from homology"/>
<dbReference type="InterPro" id="IPR032807">
    <property type="entry name" value="GNVR"/>
</dbReference>
<dbReference type="EMBL" id="FCOK02000018">
    <property type="protein sequence ID" value="SAL34122.1"/>
    <property type="molecule type" value="Genomic_DNA"/>
</dbReference>
<evidence type="ECO:0000259" key="17">
    <source>
        <dbReference type="Pfam" id="PF13614"/>
    </source>
</evidence>
<keyword evidence="3" id="KW-1003">Cell membrane</keyword>
<evidence type="ECO:0000256" key="11">
    <source>
        <dbReference type="ARBA" id="ARBA00023136"/>
    </source>
</evidence>
<evidence type="ECO:0000256" key="9">
    <source>
        <dbReference type="ARBA" id="ARBA00022840"/>
    </source>
</evidence>
<keyword evidence="5" id="KW-0808">Transferase</keyword>
<dbReference type="AlphaFoldDB" id="A0A158GPZ7"/>
<evidence type="ECO:0000256" key="7">
    <source>
        <dbReference type="ARBA" id="ARBA00022741"/>
    </source>
</evidence>
<dbReference type="NCBIfam" id="TIGR01005">
    <property type="entry name" value="eps_transp_fam"/>
    <property type="match status" value="1"/>
</dbReference>
<accession>A0A158GPZ7</accession>
<feature type="domain" description="AAA" evidence="17">
    <location>
        <begin position="558"/>
        <end position="691"/>
    </location>
</feature>
<dbReference type="PANTHER" id="PTHR32309">
    <property type="entry name" value="TYROSINE-PROTEIN KINASE"/>
    <property type="match status" value="1"/>
</dbReference>
<keyword evidence="8" id="KW-0418">Kinase</keyword>
<dbReference type="Pfam" id="PF13614">
    <property type="entry name" value="AAA_31"/>
    <property type="match status" value="1"/>
</dbReference>
<keyword evidence="11 15" id="KW-0472">Membrane</keyword>
<evidence type="ECO:0000259" key="18">
    <source>
        <dbReference type="Pfam" id="PF13807"/>
    </source>
</evidence>
<keyword evidence="4" id="KW-0997">Cell inner membrane</keyword>
<evidence type="ECO:0000256" key="3">
    <source>
        <dbReference type="ARBA" id="ARBA00022475"/>
    </source>
</evidence>
<name>A0A158GPZ7_9BURK</name>
<gene>
    <name evidence="19" type="ORF">AWB69_03103</name>
</gene>
<evidence type="ECO:0000256" key="4">
    <source>
        <dbReference type="ARBA" id="ARBA00022519"/>
    </source>
</evidence>
<reference evidence="19 20" key="1">
    <citation type="submission" date="2016-01" db="EMBL/GenBank/DDBJ databases">
        <authorList>
            <person name="Oliw E.H."/>
        </authorList>
    </citation>
    <scope>NUCLEOTIDE SEQUENCE [LARGE SCALE GENOMIC DNA]</scope>
    <source>
        <strain evidence="19">LMG 27134</strain>
    </source>
</reference>
<keyword evidence="12" id="KW-0829">Tyrosine-protein kinase</keyword>
<dbReference type="InterPro" id="IPR005702">
    <property type="entry name" value="Wzc-like_C"/>
</dbReference>
<dbReference type="Pfam" id="PF13807">
    <property type="entry name" value="GNVR"/>
    <property type="match status" value="1"/>
</dbReference>
<evidence type="ECO:0000256" key="6">
    <source>
        <dbReference type="ARBA" id="ARBA00022692"/>
    </source>
</evidence>
<dbReference type="RefSeq" id="WP_062085981.1">
    <property type="nucleotide sequence ID" value="NZ_FCOK02000018.1"/>
</dbReference>
<keyword evidence="7" id="KW-0547">Nucleotide-binding</keyword>
<dbReference type="GO" id="GO:0004713">
    <property type="term" value="F:protein tyrosine kinase activity"/>
    <property type="evidence" value="ECO:0007669"/>
    <property type="project" value="TreeGrafter"/>
</dbReference>
<evidence type="ECO:0000256" key="14">
    <source>
        <dbReference type="SAM" id="Coils"/>
    </source>
</evidence>
<dbReference type="Proteomes" id="UP000054683">
    <property type="component" value="Unassembled WGS sequence"/>
</dbReference>
<dbReference type="PANTHER" id="PTHR32309:SF32">
    <property type="entry name" value="TYROSINE-PROTEIN KINASE ETK-RELATED"/>
    <property type="match status" value="1"/>
</dbReference>
<dbReference type="InterPro" id="IPR027417">
    <property type="entry name" value="P-loop_NTPase"/>
</dbReference>